<comment type="caution">
    <text evidence="1">The sequence shown here is derived from an EMBL/GenBank/DDBJ whole genome shotgun (WGS) entry which is preliminary data.</text>
</comment>
<gene>
    <name evidence="1" type="ORF">SKAU_G00107510</name>
</gene>
<name>A0A9Q1G0J5_SYNKA</name>
<dbReference type="EMBL" id="JAINUF010000003">
    <property type="protein sequence ID" value="KAJ8370723.1"/>
    <property type="molecule type" value="Genomic_DNA"/>
</dbReference>
<dbReference type="AlphaFoldDB" id="A0A9Q1G0J5"/>
<proteinExistence type="predicted"/>
<protein>
    <submittedName>
        <fullName evidence="1">Uncharacterized protein</fullName>
    </submittedName>
</protein>
<evidence type="ECO:0000313" key="1">
    <source>
        <dbReference type="EMBL" id="KAJ8370723.1"/>
    </source>
</evidence>
<dbReference type="Proteomes" id="UP001152622">
    <property type="component" value="Chromosome 3"/>
</dbReference>
<organism evidence="1 2">
    <name type="scientific">Synaphobranchus kaupii</name>
    <name type="common">Kaup's arrowtooth eel</name>
    <dbReference type="NCBI Taxonomy" id="118154"/>
    <lineage>
        <taxon>Eukaryota</taxon>
        <taxon>Metazoa</taxon>
        <taxon>Chordata</taxon>
        <taxon>Craniata</taxon>
        <taxon>Vertebrata</taxon>
        <taxon>Euteleostomi</taxon>
        <taxon>Actinopterygii</taxon>
        <taxon>Neopterygii</taxon>
        <taxon>Teleostei</taxon>
        <taxon>Anguilliformes</taxon>
        <taxon>Synaphobranchidae</taxon>
        <taxon>Synaphobranchus</taxon>
    </lineage>
</organism>
<dbReference type="OrthoDB" id="10387138at2759"/>
<reference evidence="1" key="1">
    <citation type="journal article" date="2023" name="Science">
        <title>Genome structures resolve the early diversification of teleost fishes.</title>
        <authorList>
            <person name="Parey E."/>
            <person name="Louis A."/>
            <person name="Montfort J."/>
            <person name="Bouchez O."/>
            <person name="Roques C."/>
            <person name="Iampietro C."/>
            <person name="Lluch J."/>
            <person name="Castinel A."/>
            <person name="Donnadieu C."/>
            <person name="Desvignes T."/>
            <person name="Floi Bucao C."/>
            <person name="Jouanno E."/>
            <person name="Wen M."/>
            <person name="Mejri S."/>
            <person name="Dirks R."/>
            <person name="Jansen H."/>
            <person name="Henkel C."/>
            <person name="Chen W.J."/>
            <person name="Zahm M."/>
            <person name="Cabau C."/>
            <person name="Klopp C."/>
            <person name="Thompson A.W."/>
            <person name="Robinson-Rechavi M."/>
            <person name="Braasch I."/>
            <person name="Lecointre G."/>
            <person name="Bobe J."/>
            <person name="Postlethwait J.H."/>
            <person name="Berthelot C."/>
            <person name="Roest Crollius H."/>
            <person name="Guiguen Y."/>
        </authorList>
    </citation>
    <scope>NUCLEOTIDE SEQUENCE</scope>
    <source>
        <strain evidence="1">WJC10195</strain>
    </source>
</reference>
<keyword evidence="2" id="KW-1185">Reference proteome</keyword>
<sequence>MATLKITPHISPYPITYPHYRDTAHLPVKNNPPLAITGLSCFIISPKCCPSVGSLPFLTCRRVYRNQAVPSLKRDRPQDVSVRPSLLPTSASVSVHWWCPVLVLSCRINKKNAVGLRSLTDLLGFLLCSVAWEPEA</sequence>
<accession>A0A9Q1G0J5</accession>
<evidence type="ECO:0000313" key="2">
    <source>
        <dbReference type="Proteomes" id="UP001152622"/>
    </source>
</evidence>